<evidence type="ECO:0000256" key="1">
    <source>
        <dbReference type="ARBA" id="ARBA00004308"/>
    </source>
</evidence>
<keyword evidence="13" id="KW-1185">Reference proteome</keyword>
<reference evidence="12 13" key="1">
    <citation type="journal article" date="2016" name="Sci. Rep.">
        <title>Peltaster fructicola genome reveals evolution from an invasive phytopathogen to an ectophytic parasite.</title>
        <authorList>
            <person name="Xu C."/>
            <person name="Chen H."/>
            <person name="Gleason M.L."/>
            <person name="Xu J.R."/>
            <person name="Liu H."/>
            <person name="Zhang R."/>
            <person name="Sun G."/>
        </authorList>
    </citation>
    <scope>NUCLEOTIDE SEQUENCE [LARGE SCALE GENOMIC DNA]</scope>
    <source>
        <strain evidence="12 13">LNHT1506</strain>
    </source>
</reference>
<feature type="signal peptide" evidence="10">
    <location>
        <begin position="1"/>
        <end position="20"/>
    </location>
</feature>
<keyword evidence="3 9" id="KW-0812">Transmembrane</keyword>
<comment type="subcellular location">
    <subcellularLocation>
        <location evidence="1">Endomembrane system</location>
    </subcellularLocation>
</comment>
<dbReference type="InterPro" id="IPR028927">
    <property type="entry name" value="Man-6-P_rcpt"/>
</dbReference>
<keyword evidence="4 10" id="KW-0732">Signal</keyword>
<evidence type="ECO:0000256" key="2">
    <source>
        <dbReference type="ARBA" id="ARBA00022448"/>
    </source>
</evidence>
<proteinExistence type="predicted"/>
<dbReference type="EMBL" id="CP051139">
    <property type="protein sequence ID" value="QIW95942.1"/>
    <property type="molecule type" value="Genomic_DNA"/>
</dbReference>
<dbReference type="GO" id="GO:0010008">
    <property type="term" value="C:endosome membrane"/>
    <property type="evidence" value="ECO:0007669"/>
    <property type="project" value="UniProtKB-SubCell"/>
</dbReference>
<dbReference type="Gene3D" id="2.70.130.10">
    <property type="entry name" value="Mannose-6-phosphate receptor binding domain"/>
    <property type="match status" value="1"/>
</dbReference>
<evidence type="ECO:0000313" key="12">
    <source>
        <dbReference type="EMBL" id="QIW95942.1"/>
    </source>
</evidence>
<evidence type="ECO:0000256" key="3">
    <source>
        <dbReference type="ARBA" id="ARBA00022692"/>
    </source>
</evidence>
<organism evidence="12 13">
    <name type="scientific">Peltaster fructicola</name>
    <dbReference type="NCBI Taxonomy" id="286661"/>
    <lineage>
        <taxon>Eukaryota</taxon>
        <taxon>Fungi</taxon>
        <taxon>Dikarya</taxon>
        <taxon>Ascomycota</taxon>
        <taxon>Pezizomycotina</taxon>
        <taxon>Dothideomycetes</taxon>
        <taxon>Dothideomycetes incertae sedis</taxon>
        <taxon>Peltaster</taxon>
    </lineage>
</organism>
<keyword evidence="8" id="KW-0325">Glycoprotein</keyword>
<protein>
    <recommendedName>
        <fullName evidence="11">MRH domain-containing protein</fullName>
    </recommendedName>
</protein>
<dbReference type="InterPro" id="IPR044865">
    <property type="entry name" value="MRH_dom"/>
</dbReference>
<dbReference type="GO" id="GO:0007034">
    <property type="term" value="P:vacuolar transport"/>
    <property type="evidence" value="ECO:0007669"/>
    <property type="project" value="TreeGrafter"/>
</dbReference>
<evidence type="ECO:0000256" key="5">
    <source>
        <dbReference type="ARBA" id="ARBA00022989"/>
    </source>
</evidence>
<feature type="chain" id="PRO_5026308543" description="MRH domain-containing protein" evidence="10">
    <location>
        <begin position="21"/>
        <end position="329"/>
    </location>
</feature>
<evidence type="ECO:0000259" key="11">
    <source>
        <dbReference type="PROSITE" id="PS51914"/>
    </source>
</evidence>
<dbReference type="Proteomes" id="UP000503462">
    <property type="component" value="Chromosome 1"/>
</dbReference>
<dbReference type="InterPro" id="IPR009011">
    <property type="entry name" value="Man6P_isomerase_rcpt-bd_dom_sf"/>
</dbReference>
<evidence type="ECO:0000256" key="4">
    <source>
        <dbReference type="ARBA" id="ARBA00022729"/>
    </source>
</evidence>
<dbReference type="PANTHER" id="PTHR15071:SF0">
    <property type="entry name" value="MANNOSE 6-PHOSPHATE RECEPTOR-LIKE PROTEIN 1"/>
    <property type="match status" value="1"/>
</dbReference>
<keyword evidence="7" id="KW-1015">Disulfide bond</keyword>
<dbReference type="FunFam" id="2.70.130.10:FF:000024">
    <property type="entry name" value="Putative vacuolar sorting receptor"/>
    <property type="match status" value="1"/>
</dbReference>
<dbReference type="PANTHER" id="PTHR15071">
    <property type="entry name" value="MANNOSE-6-PHOSPHATE RECEPTOR FAMILY MEMBER"/>
    <property type="match status" value="1"/>
</dbReference>
<accession>A0A6H0XMJ8</accession>
<dbReference type="GO" id="GO:0000139">
    <property type="term" value="C:Golgi membrane"/>
    <property type="evidence" value="ECO:0007669"/>
    <property type="project" value="UniProtKB-SubCell"/>
</dbReference>
<dbReference type="GO" id="GO:0005770">
    <property type="term" value="C:late endosome"/>
    <property type="evidence" value="ECO:0007669"/>
    <property type="project" value="TreeGrafter"/>
</dbReference>
<keyword evidence="5 9" id="KW-1133">Transmembrane helix</keyword>
<name>A0A6H0XMJ8_9PEZI</name>
<evidence type="ECO:0000313" key="13">
    <source>
        <dbReference type="Proteomes" id="UP000503462"/>
    </source>
</evidence>
<feature type="transmembrane region" description="Helical" evidence="9">
    <location>
        <begin position="230"/>
        <end position="251"/>
    </location>
</feature>
<dbReference type="PROSITE" id="PS51914">
    <property type="entry name" value="MRH"/>
    <property type="match status" value="1"/>
</dbReference>
<keyword evidence="2" id="KW-0813">Transport</keyword>
<dbReference type="AlphaFoldDB" id="A0A6H0XMJ8"/>
<sequence length="329" mass="36185">MNLILYYSLALYLSSHGVSADPIAAAPEPSSTPVLSCTIRSPASGSFFDLNKLHILTPGSLPPKSIAKPRSYSWNATGYDYGYNFTMNFCGPVVEELEDVVDVDKSLWRNVSAYYKQDGKIYSIGQQNDRPVLRGRKLVLNYTGGSYCGHGNSKRAVKLTADDKDDKEDNRRQRKSTIISLLCDRDTTGPLLGLNFVGATEDECGYFFEARSIAACGGIEVAKQTVGPGGVFGIIVLIAVLVYLVGGCVYSRTVLQQRGWRQCPNYGLWASAFSFLGDLFIILTSSCSRCLPSRKGYSRVTSNGLNRGRGRDSDAENRLIDELNEEWDD</sequence>
<evidence type="ECO:0000256" key="7">
    <source>
        <dbReference type="ARBA" id="ARBA00023157"/>
    </source>
</evidence>
<feature type="domain" description="MRH" evidence="11">
    <location>
        <begin position="35"/>
        <end position="218"/>
    </location>
</feature>
<evidence type="ECO:0000256" key="8">
    <source>
        <dbReference type="ARBA" id="ARBA00023180"/>
    </source>
</evidence>
<evidence type="ECO:0000256" key="10">
    <source>
        <dbReference type="SAM" id="SignalP"/>
    </source>
</evidence>
<dbReference type="Pfam" id="PF02157">
    <property type="entry name" value="Man-6-P_recep"/>
    <property type="match status" value="1"/>
</dbReference>
<gene>
    <name evidence="12" type="ORF">AMS68_001460</name>
</gene>
<keyword evidence="6 9" id="KW-0472">Membrane</keyword>
<evidence type="ECO:0000256" key="6">
    <source>
        <dbReference type="ARBA" id="ARBA00023136"/>
    </source>
</evidence>
<dbReference type="SUPFAM" id="SSF50911">
    <property type="entry name" value="Mannose 6-phosphate receptor domain"/>
    <property type="match status" value="1"/>
</dbReference>
<evidence type="ECO:0000256" key="9">
    <source>
        <dbReference type="SAM" id="Phobius"/>
    </source>
</evidence>
<dbReference type="OrthoDB" id="4504960at2759"/>